<dbReference type="NCBIfam" id="TIGR01193">
    <property type="entry name" value="bacteriocin_ABC"/>
    <property type="match status" value="1"/>
</dbReference>
<evidence type="ECO:0000256" key="11">
    <source>
        <dbReference type="ARBA" id="ARBA00022989"/>
    </source>
</evidence>
<gene>
    <name evidence="17" type="ORF">BK774_13555</name>
</gene>
<evidence type="ECO:0000256" key="12">
    <source>
        <dbReference type="ARBA" id="ARBA00023136"/>
    </source>
</evidence>
<dbReference type="InterPro" id="IPR027417">
    <property type="entry name" value="P-loop_NTPase"/>
</dbReference>
<dbReference type="GO" id="GO:0043214">
    <property type="term" value="F:ABC-type bacteriocin transporter activity"/>
    <property type="evidence" value="ECO:0007669"/>
    <property type="project" value="InterPro"/>
</dbReference>
<dbReference type="CDD" id="cd02418">
    <property type="entry name" value="Peptidase_C39B"/>
    <property type="match status" value="1"/>
</dbReference>
<feature type="transmembrane region" description="Helical" evidence="13">
    <location>
        <begin position="301"/>
        <end position="319"/>
    </location>
</feature>
<keyword evidence="3" id="KW-1003">Cell membrane</keyword>
<evidence type="ECO:0000313" key="18">
    <source>
        <dbReference type="Proteomes" id="UP000194551"/>
    </source>
</evidence>
<keyword evidence="7" id="KW-0378">Hydrolase</keyword>
<dbReference type="SUPFAM" id="SSF52540">
    <property type="entry name" value="P-loop containing nucleoside triphosphate hydrolases"/>
    <property type="match status" value="1"/>
</dbReference>
<dbReference type="GO" id="GO:0005886">
    <property type="term" value="C:plasma membrane"/>
    <property type="evidence" value="ECO:0007669"/>
    <property type="project" value="UniProtKB-SubCell"/>
</dbReference>
<dbReference type="InterPro" id="IPR005897">
    <property type="entry name" value="Pept_C39_ABC_bacteriocin"/>
</dbReference>
<feature type="transmembrane region" description="Helical" evidence="13">
    <location>
        <begin position="391"/>
        <end position="409"/>
    </location>
</feature>
<dbReference type="InterPro" id="IPR039421">
    <property type="entry name" value="Type_1_exporter"/>
</dbReference>
<evidence type="ECO:0000256" key="4">
    <source>
        <dbReference type="ARBA" id="ARBA00022670"/>
    </source>
</evidence>
<dbReference type="RefSeq" id="WP_002062627.1">
    <property type="nucleotide sequence ID" value="NZ_CAKJXA010000034.1"/>
</dbReference>
<dbReference type="PROSITE" id="PS00211">
    <property type="entry name" value="ABC_TRANSPORTER_1"/>
    <property type="match status" value="1"/>
</dbReference>
<dbReference type="EMBL" id="NFEM01000070">
    <property type="protein sequence ID" value="OUA03018.1"/>
    <property type="molecule type" value="Genomic_DNA"/>
</dbReference>
<comment type="subcellular location">
    <subcellularLocation>
        <location evidence="1">Cell membrane</location>
        <topology evidence="1">Multi-pass membrane protein</topology>
    </subcellularLocation>
</comment>
<feature type="domain" description="ABC transmembrane type-1" evidence="15">
    <location>
        <begin position="163"/>
        <end position="444"/>
    </location>
</feature>
<accession>A0A9X6Q3L9</accession>
<keyword evidence="12 13" id="KW-0472">Membrane</keyword>
<feature type="transmembrane region" description="Helical" evidence="13">
    <location>
        <begin position="415"/>
        <end position="436"/>
    </location>
</feature>
<evidence type="ECO:0000256" key="6">
    <source>
        <dbReference type="ARBA" id="ARBA00022741"/>
    </source>
</evidence>
<evidence type="ECO:0000256" key="2">
    <source>
        <dbReference type="ARBA" id="ARBA00022448"/>
    </source>
</evidence>
<reference evidence="17 18" key="1">
    <citation type="submission" date="2016-10" db="EMBL/GenBank/DDBJ databases">
        <title>Comparative genomics of Bacillus thuringiensis reveals a path to pathogens against multiple invertebrate hosts.</title>
        <authorList>
            <person name="Zheng J."/>
            <person name="Gao Q."/>
            <person name="Liu H."/>
            <person name="Peng D."/>
            <person name="Ruan L."/>
            <person name="Sun M."/>
        </authorList>
    </citation>
    <scope>NUCLEOTIDE SEQUENCE [LARGE SCALE GENOMIC DNA]</scope>
    <source>
        <strain evidence="17">HD5</strain>
    </source>
</reference>
<dbReference type="Pfam" id="PF03412">
    <property type="entry name" value="Peptidase_C39"/>
    <property type="match status" value="1"/>
</dbReference>
<dbReference type="PANTHER" id="PTHR43394:SF1">
    <property type="entry name" value="ATP-BINDING CASSETTE SUB-FAMILY B MEMBER 10, MITOCHONDRIAL"/>
    <property type="match status" value="1"/>
</dbReference>
<evidence type="ECO:0000259" key="15">
    <source>
        <dbReference type="PROSITE" id="PS50929"/>
    </source>
</evidence>
<name>A0A9X6Q3L9_BACTU</name>
<dbReference type="InterPro" id="IPR003593">
    <property type="entry name" value="AAA+_ATPase"/>
</dbReference>
<evidence type="ECO:0000256" key="8">
    <source>
        <dbReference type="ARBA" id="ARBA00022807"/>
    </source>
</evidence>
<dbReference type="Pfam" id="PF00664">
    <property type="entry name" value="ABC_membrane"/>
    <property type="match status" value="1"/>
</dbReference>
<keyword evidence="4" id="KW-0645">Protease</keyword>
<dbReference type="Proteomes" id="UP000194551">
    <property type="component" value="Unassembled WGS sequence"/>
</dbReference>
<dbReference type="InterPro" id="IPR011527">
    <property type="entry name" value="ABC1_TM_dom"/>
</dbReference>
<evidence type="ECO:0000256" key="3">
    <source>
        <dbReference type="ARBA" id="ARBA00022475"/>
    </source>
</evidence>
<dbReference type="FunFam" id="3.40.50.300:FF:000221">
    <property type="entry name" value="Multidrug ABC transporter ATP-binding protein"/>
    <property type="match status" value="1"/>
</dbReference>
<dbReference type="Gene3D" id="3.40.50.300">
    <property type="entry name" value="P-loop containing nucleotide triphosphate hydrolases"/>
    <property type="match status" value="1"/>
</dbReference>
<evidence type="ECO:0000256" key="10">
    <source>
        <dbReference type="ARBA" id="ARBA00022967"/>
    </source>
</evidence>
<feature type="domain" description="Peptidase C39" evidence="16">
    <location>
        <begin position="7"/>
        <end position="132"/>
    </location>
</feature>
<feature type="transmembrane region" description="Helical" evidence="13">
    <location>
        <begin position="272"/>
        <end position="295"/>
    </location>
</feature>
<dbReference type="PROSITE" id="PS50893">
    <property type="entry name" value="ABC_TRANSPORTER_2"/>
    <property type="match status" value="1"/>
</dbReference>
<evidence type="ECO:0000313" key="17">
    <source>
        <dbReference type="EMBL" id="OUA03018.1"/>
    </source>
</evidence>
<dbReference type="PROSITE" id="PS50990">
    <property type="entry name" value="PEPTIDASE_C39"/>
    <property type="match status" value="1"/>
</dbReference>
<dbReference type="SMART" id="SM00382">
    <property type="entry name" value="AAA"/>
    <property type="match status" value="1"/>
</dbReference>
<dbReference type="Gene3D" id="3.90.70.10">
    <property type="entry name" value="Cysteine proteinases"/>
    <property type="match status" value="1"/>
</dbReference>
<keyword evidence="2" id="KW-0813">Transport</keyword>
<evidence type="ECO:0000256" key="9">
    <source>
        <dbReference type="ARBA" id="ARBA00022840"/>
    </source>
</evidence>
<organism evidence="17 18">
    <name type="scientific">Bacillus thuringiensis</name>
    <dbReference type="NCBI Taxonomy" id="1428"/>
    <lineage>
        <taxon>Bacteria</taxon>
        <taxon>Bacillati</taxon>
        <taxon>Bacillota</taxon>
        <taxon>Bacilli</taxon>
        <taxon>Bacillales</taxon>
        <taxon>Bacillaceae</taxon>
        <taxon>Bacillus</taxon>
        <taxon>Bacillus cereus group</taxon>
    </lineage>
</organism>
<keyword evidence="5 13" id="KW-0812">Transmembrane</keyword>
<dbReference type="GO" id="GO:0016887">
    <property type="term" value="F:ATP hydrolysis activity"/>
    <property type="evidence" value="ECO:0007669"/>
    <property type="project" value="InterPro"/>
</dbReference>
<dbReference type="PANTHER" id="PTHR43394">
    <property type="entry name" value="ATP-DEPENDENT PERMEASE MDL1, MITOCHONDRIAL"/>
    <property type="match status" value="1"/>
</dbReference>
<proteinExistence type="predicted"/>
<evidence type="ECO:0000256" key="7">
    <source>
        <dbReference type="ARBA" id="ARBA00022801"/>
    </source>
</evidence>
<dbReference type="Gene3D" id="1.20.1560.10">
    <property type="entry name" value="ABC transporter type 1, transmembrane domain"/>
    <property type="match status" value="1"/>
</dbReference>
<dbReference type="GO" id="GO:0005524">
    <property type="term" value="F:ATP binding"/>
    <property type="evidence" value="ECO:0007669"/>
    <property type="project" value="UniProtKB-KW"/>
</dbReference>
<keyword evidence="8" id="KW-0788">Thiol protease</keyword>
<evidence type="ECO:0000256" key="1">
    <source>
        <dbReference type="ARBA" id="ARBA00004651"/>
    </source>
</evidence>
<dbReference type="PROSITE" id="PS50929">
    <property type="entry name" value="ABC_TM1F"/>
    <property type="match status" value="1"/>
</dbReference>
<keyword evidence="10" id="KW-1278">Translocase</keyword>
<dbReference type="GO" id="GO:0015421">
    <property type="term" value="F:ABC-type oligopeptide transporter activity"/>
    <property type="evidence" value="ECO:0007669"/>
    <property type="project" value="TreeGrafter"/>
</dbReference>
<keyword evidence="11 13" id="KW-1133">Transmembrane helix</keyword>
<dbReference type="CDD" id="cd18570">
    <property type="entry name" value="ABC_6TM_PCAT1_LagD_like"/>
    <property type="match status" value="1"/>
</dbReference>
<feature type="domain" description="ABC transporter" evidence="14">
    <location>
        <begin position="477"/>
        <end position="711"/>
    </location>
</feature>
<dbReference type="AlphaFoldDB" id="A0A9X6Q3L9"/>
<dbReference type="InterPro" id="IPR005074">
    <property type="entry name" value="Peptidase_C39"/>
</dbReference>
<dbReference type="InterPro" id="IPR017871">
    <property type="entry name" value="ABC_transporter-like_CS"/>
</dbReference>
<feature type="transmembrane region" description="Helical" evidence="13">
    <location>
        <begin position="201"/>
        <end position="219"/>
    </location>
</feature>
<comment type="caution">
    <text evidence="17">The sequence shown here is derived from an EMBL/GenBank/DDBJ whole genome shotgun (WGS) entry which is preliminary data.</text>
</comment>
<evidence type="ECO:0000256" key="13">
    <source>
        <dbReference type="SAM" id="Phobius"/>
    </source>
</evidence>
<sequence>MVKKILQQDSRDCGPACLAIICRHYGLKKSISFIRSIAGTDRMGTSGYGMLKAAKELNFNTKGLFIKDKNQVTDLQFYPFIAHLEPLKGMNHYVVINKIKNNKVYISDPQVGLRILSLTQFNELWTGYVLLLEPDANFKNQKDDNSIFSLFFELIVGEKKILFLIFLFSIISTTLAIVNSFYFKYLVDKILPLNQVNNLRFLSLGIISAVVGKAIIDFSRQYMIFIFSKRIDIPLMSKVYNHVTNLPMNFFSNRRVGEVISRYQDASVIRDALSSAAIGFMMDTILLISGGIVLYQLNSSLFYVSLIPIILYIVCIISFKKVLEVKNRDTLISESEVNGYLVETLNGIEYVKSFNIENSVIADLKIKYRDYINKVTKFAATASLQITIQQCIKGVFTIIILWIGALKVIDHQISLGTLITFNSLLIYFFSPIESLLGLQPKIQSALVAGDRLKEMLDLEIDKINENSLQSLNTIKYIEVKNVDFRYGSRDLVLSNVSFKIKSGEKVAFVGESGSGKTTIAKLLLNYYSIEKGNILISGKPINNFKKTDLRNQIVYMSQENFFFSGTIKENLKMANNDITDEEIIEVCKKVALENVIEKLPHKYDTYLEEKGANLSSGQRQRLAIARCLLKKPSIFILDEATSNLDSITAKKINDLLDNLDDSITTINITHSLRFVTNCSKVFVMKNGCIIGEGDHQSLLKTNSYYTELWREQNYL</sequence>
<dbReference type="GO" id="GO:0006508">
    <property type="term" value="P:proteolysis"/>
    <property type="evidence" value="ECO:0007669"/>
    <property type="project" value="UniProtKB-KW"/>
</dbReference>
<feature type="transmembrane region" description="Helical" evidence="13">
    <location>
        <begin position="161"/>
        <end position="181"/>
    </location>
</feature>
<dbReference type="InterPro" id="IPR036640">
    <property type="entry name" value="ABC1_TM_sf"/>
</dbReference>
<dbReference type="GO" id="GO:0008234">
    <property type="term" value="F:cysteine-type peptidase activity"/>
    <property type="evidence" value="ECO:0007669"/>
    <property type="project" value="UniProtKB-KW"/>
</dbReference>
<dbReference type="Pfam" id="PF00005">
    <property type="entry name" value="ABC_tran"/>
    <property type="match status" value="1"/>
</dbReference>
<keyword evidence="6" id="KW-0547">Nucleotide-binding</keyword>
<evidence type="ECO:0000259" key="14">
    <source>
        <dbReference type="PROSITE" id="PS50893"/>
    </source>
</evidence>
<dbReference type="InterPro" id="IPR003439">
    <property type="entry name" value="ABC_transporter-like_ATP-bd"/>
</dbReference>
<evidence type="ECO:0000259" key="16">
    <source>
        <dbReference type="PROSITE" id="PS50990"/>
    </source>
</evidence>
<protein>
    <submittedName>
        <fullName evidence="17">Bacteriocin cleavage/export ABC transporter</fullName>
    </submittedName>
</protein>
<dbReference type="SUPFAM" id="SSF90123">
    <property type="entry name" value="ABC transporter transmembrane region"/>
    <property type="match status" value="1"/>
</dbReference>
<evidence type="ECO:0000256" key="5">
    <source>
        <dbReference type="ARBA" id="ARBA00022692"/>
    </source>
</evidence>
<keyword evidence="9" id="KW-0067">ATP-binding</keyword>